<gene>
    <name evidence="2" type="ORF">K3769_23705</name>
</gene>
<name>A0ABT3V6U8_9ACTN</name>
<organism evidence="2 3">
    <name type="scientific">Streptomyces ortus</name>
    <dbReference type="NCBI Taxonomy" id="2867268"/>
    <lineage>
        <taxon>Bacteria</taxon>
        <taxon>Bacillati</taxon>
        <taxon>Actinomycetota</taxon>
        <taxon>Actinomycetes</taxon>
        <taxon>Kitasatosporales</taxon>
        <taxon>Streptomycetaceae</taxon>
        <taxon>Streptomyces</taxon>
    </lineage>
</organism>
<evidence type="ECO:0000259" key="1">
    <source>
        <dbReference type="PROSITE" id="PS50995"/>
    </source>
</evidence>
<dbReference type="InterPro" id="IPR000835">
    <property type="entry name" value="HTH_MarR-typ"/>
</dbReference>
<protein>
    <submittedName>
        <fullName evidence="2">MarR family winged helix-turn-helix transcriptional regulator</fullName>
    </submittedName>
</protein>
<accession>A0ABT3V6U8</accession>
<keyword evidence="3" id="KW-1185">Reference proteome</keyword>
<dbReference type="PROSITE" id="PS50995">
    <property type="entry name" value="HTH_MARR_2"/>
    <property type="match status" value="1"/>
</dbReference>
<sequence length="139" mass="15331">MQAPVDPPSGPKDLKRNLVLNIVDEAAETDTEMTVGGLAEHLLVDPSVASRMVSDCISHGYLVRAASQQDGRRTVLHLTEEGLALLNRFRHQQRQAFEFITRDWPEAERLEFVRLLLKYTDSTARLPAPGAGASPQQGA</sequence>
<feature type="domain" description="HTH marR-type" evidence="1">
    <location>
        <begin position="1"/>
        <end position="121"/>
    </location>
</feature>
<dbReference type="Proteomes" id="UP001165590">
    <property type="component" value="Unassembled WGS sequence"/>
</dbReference>
<dbReference type="Pfam" id="PF12802">
    <property type="entry name" value="MarR_2"/>
    <property type="match status" value="1"/>
</dbReference>
<comment type="caution">
    <text evidence="2">The sequence shown here is derived from an EMBL/GenBank/DDBJ whole genome shotgun (WGS) entry which is preliminary data.</text>
</comment>
<dbReference type="InterPro" id="IPR039422">
    <property type="entry name" value="MarR/SlyA-like"/>
</dbReference>
<proteinExistence type="predicted"/>
<reference evidence="2" key="1">
    <citation type="journal article" date="2022" name="bioRxiv">
        <title>Discovery and biosynthetic assessment of Streptomyces ortus sp nov. isolated from a deep-sea sponge.</title>
        <authorList>
            <person name="Williams S.E."/>
        </authorList>
    </citation>
    <scope>NUCLEOTIDE SEQUENCE</scope>
    <source>
        <strain evidence="2">A15ISP2-DRY2</strain>
    </source>
</reference>
<dbReference type="PANTHER" id="PTHR33164:SF57">
    <property type="entry name" value="MARR-FAMILY TRANSCRIPTIONAL REGULATOR"/>
    <property type="match status" value="1"/>
</dbReference>
<dbReference type="InterPro" id="IPR036388">
    <property type="entry name" value="WH-like_DNA-bd_sf"/>
</dbReference>
<dbReference type="Gene3D" id="1.10.10.10">
    <property type="entry name" value="Winged helix-like DNA-binding domain superfamily/Winged helix DNA-binding domain"/>
    <property type="match status" value="1"/>
</dbReference>
<evidence type="ECO:0000313" key="2">
    <source>
        <dbReference type="EMBL" id="MCX4235722.1"/>
    </source>
</evidence>
<dbReference type="InterPro" id="IPR036390">
    <property type="entry name" value="WH_DNA-bd_sf"/>
</dbReference>
<dbReference type="SUPFAM" id="SSF46785">
    <property type="entry name" value="Winged helix' DNA-binding domain"/>
    <property type="match status" value="1"/>
</dbReference>
<evidence type="ECO:0000313" key="3">
    <source>
        <dbReference type="Proteomes" id="UP001165590"/>
    </source>
</evidence>
<dbReference type="PANTHER" id="PTHR33164">
    <property type="entry name" value="TRANSCRIPTIONAL REGULATOR, MARR FAMILY"/>
    <property type="match status" value="1"/>
</dbReference>
<dbReference type="EMBL" id="JAIFZO010000002">
    <property type="protein sequence ID" value="MCX4235722.1"/>
    <property type="molecule type" value="Genomic_DNA"/>
</dbReference>
<dbReference type="SMART" id="SM00347">
    <property type="entry name" value="HTH_MARR"/>
    <property type="match status" value="1"/>
</dbReference>